<dbReference type="STRING" id="407234.SAMN05421795_101175"/>
<name>A0A1N7JMU1_9RHOB</name>
<feature type="domain" description="Aromatic amino acid beta-eliminating lyase/threonine aldolase" evidence="6">
    <location>
        <begin position="5"/>
        <end position="293"/>
    </location>
</feature>
<dbReference type="PANTHER" id="PTHR48097">
    <property type="entry name" value="L-THREONINE ALDOLASE-RELATED"/>
    <property type="match status" value="1"/>
</dbReference>
<dbReference type="AlphaFoldDB" id="A0A1N7JMU1"/>
<dbReference type="GO" id="GO:0006567">
    <property type="term" value="P:L-threonine catabolic process"/>
    <property type="evidence" value="ECO:0007669"/>
    <property type="project" value="UniProtKB-UniRule"/>
</dbReference>
<keyword evidence="5" id="KW-0456">Lyase</keyword>
<dbReference type="InterPro" id="IPR015421">
    <property type="entry name" value="PyrdxlP-dep_Trfase_major"/>
</dbReference>
<reference evidence="8" key="1">
    <citation type="submission" date="2017-01" db="EMBL/GenBank/DDBJ databases">
        <authorList>
            <person name="Varghese N."/>
            <person name="Submissions S."/>
        </authorList>
    </citation>
    <scope>NUCLEOTIDE SEQUENCE [LARGE SCALE GENOMIC DNA]</scope>
    <source>
        <strain evidence="8">DSM 18714</strain>
    </source>
</reference>
<evidence type="ECO:0000313" key="8">
    <source>
        <dbReference type="Proteomes" id="UP000186098"/>
    </source>
</evidence>
<dbReference type="Gene3D" id="3.90.1150.10">
    <property type="entry name" value="Aspartate Aminotransferase, domain 1"/>
    <property type="match status" value="1"/>
</dbReference>
<evidence type="ECO:0000256" key="3">
    <source>
        <dbReference type="ARBA" id="ARBA00011881"/>
    </source>
</evidence>
<proteinExistence type="inferred from homology"/>
<dbReference type="EMBL" id="FTOM01000001">
    <property type="protein sequence ID" value="SIS50683.1"/>
    <property type="molecule type" value="Genomic_DNA"/>
</dbReference>
<dbReference type="InterPro" id="IPR015424">
    <property type="entry name" value="PyrdxlP-dep_Trfase"/>
</dbReference>
<dbReference type="PANTHER" id="PTHR48097:SF5">
    <property type="entry name" value="LOW SPECIFICITY L-THREONINE ALDOLASE"/>
    <property type="match status" value="1"/>
</dbReference>
<sequence>MPLNFASDNTAPVAPQVLEALTAANSGPAMPYGTDPLTAAVEARLREIFEAPKARVYLVGTGTAANALSLACLTPPWAGVFCHRNAHIEEDECGAPEFFIGGSKMVLVGGDHARMDPDELRAIIAHTARAGVHNIQRGAVSLSNSTEAGAVYTPDQVARICDVARDFGLPVHMDGARFANAVVATGASPADLTWRAGVDVLSFGATKNGCLGVEAVILFDPERAAEFELRRKRGGHLFSKHRYLAAQMQAYLEGDLWLGLAGQANAMAARLASGLKAVAGARLDHPAEANAVFAALPRAAHVRAHEGGAQYYMWPFDQSLEGPGEDLLSARLLCSWSTRAEDVDALLALFRG</sequence>
<dbReference type="InterPro" id="IPR001597">
    <property type="entry name" value="ArAA_b-elim_lyase/Thr_aldolase"/>
</dbReference>
<comment type="catalytic activity">
    <reaction evidence="5">
        <text>L-allo-threonine = acetaldehyde + glycine</text>
        <dbReference type="Rhea" id="RHEA:26209"/>
        <dbReference type="ChEBI" id="CHEBI:15343"/>
        <dbReference type="ChEBI" id="CHEBI:57305"/>
        <dbReference type="ChEBI" id="CHEBI:58585"/>
        <dbReference type="EC" id="4.1.2.48"/>
    </reaction>
</comment>
<protein>
    <recommendedName>
        <fullName evidence="5">L-threonine aldolase</fullName>
        <ecNumber evidence="5">4.1.2.48</ecNumber>
    </recommendedName>
</protein>
<comment type="catalytic activity">
    <reaction evidence="5">
        <text>L-threonine = acetaldehyde + glycine</text>
        <dbReference type="Rhea" id="RHEA:19625"/>
        <dbReference type="ChEBI" id="CHEBI:15343"/>
        <dbReference type="ChEBI" id="CHEBI:57305"/>
        <dbReference type="ChEBI" id="CHEBI:57926"/>
        <dbReference type="EC" id="4.1.2.48"/>
    </reaction>
</comment>
<dbReference type="PIRSF" id="PIRSF038940">
    <property type="entry name" value="Low_specificity_LTA"/>
    <property type="match status" value="1"/>
</dbReference>
<dbReference type="OrthoDB" id="9774495at2"/>
<evidence type="ECO:0000256" key="1">
    <source>
        <dbReference type="ARBA" id="ARBA00001933"/>
    </source>
</evidence>
<evidence type="ECO:0000313" key="7">
    <source>
        <dbReference type="EMBL" id="SIS50683.1"/>
    </source>
</evidence>
<evidence type="ECO:0000256" key="2">
    <source>
        <dbReference type="ARBA" id="ARBA00006966"/>
    </source>
</evidence>
<dbReference type="GO" id="GO:0008732">
    <property type="term" value="F:L-allo-threonine aldolase activity"/>
    <property type="evidence" value="ECO:0007669"/>
    <property type="project" value="RHEA"/>
</dbReference>
<dbReference type="RefSeq" id="WP_076363046.1">
    <property type="nucleotide sequence ID" value="NZ_FTOM01000001.1"/>
</dbReference>
<accession>A0A1N7JMU1</accession>
<comment type="function">
    <text evidence="5">Catalyzes the cleavage of L-allo-threonine and L-threonine to glycine and acetaldehyde.</text>
</comment>
<dbReference type="Proteomes" id="UP000186098">
    <property type="component" value="Unassembled WGS sequence"/>
</dbReference>
<evidence type="ECO:0000259" key="6">
    <source>
        <dbReference type="Pfam" id="PF01212"/>
    </source>
</evidence>
<evidence type="ECO:0000256" key="4">
    <source>
        <dbReference type="ARBA" id="ARBA00022898"/>
    </source>
</evidence>
<dbReference type="InterPro" id="IPR015422">
    <property type="entry name" value="PyrdxlP-dep_Trfase_small"/>
</dbReference>
<comment type="similarity">
    <text evidence="2 5">Belongs to the threonine aldolase family.</text>
</comment>
<dbReference type="SUPFAM" id="SSF53383">
    <property type="entry name" value="PLP-dependent transferases"/>
    <property type="match status" value="1"/>
</dbReference>
<comment type="cofactor">
    <cofactor evidence="1 5">
        <name>pyridoxal 5'-phosphate</name>
        <dbReference type="ChEBI" id="CHEBI:597326"/>
    </cofactor>
</comment>
<dbReference type="Gene3D" id="3.40.640.10">
    <property type="entry name" value="Type I PLP-dependent aspartate aminotransferase-like (Major domain)"/>
    <property type="match status" value="1"/>
</dbReference>
<keyword evidence="8" id="KW-1185">Reference proteome</keyword>
<dbReference type="EC" id="4.1.2.48" evidence="5"/>
<keyword evidence="4 5" id="KW-0663">Pyridoxal phosphate</keyword>
<evidence type="ECO:0000256" key="5">
    <source>
        <dbReference type="PIRNR" id="PIRNR038940"/>
    </source>
</evidence>
<dbReference type="Pfam" id="PF01212">
    <property type="entry name" value="Beta_elim_lyase"/>
    <property type="match status" value="1"/>
</dbReference>
<dbReference type="InterPro" id="IPR026273">
    <property type="entry name" value="Low_specificity_L-TA_bact"/>
</dbReference>
<organism evidence="7 8">
    <name type="scientific">Phaeovulum vinaykumarii</name>
    <dbReference type="NCBI Taxonomy" id="407234"/>
    <lineage>
        <taxon>Bacteria</taxon>
        <taxon>Pseudomonadati</taxon>
        <taxon>Pseudomonadota</taxon>
        <taxon>Alphaproteobacteria</taxon>
        <taxon>Rhodobacterales</taxon>
        <taxon>Paracoccaceae</taxon>
        <taxon>Phaeovulum</taxon>
    </lineage>
</organism>
<gene>
    <name evidence="7" type="ORF">SAMN05421795_101175</name>
</gene>
<comment type="subunit">
    <text evidence="3">Homotetramer.</text>
</comment>